<evidence type="ECO:0000256" key="1">
    <source>
        <dbReference type="ARBA" id="ARBA00001946"/>
    </source>
</evidence>
<keyword evidence="6" id="KW-0460">Magnesium</keyword>
<dbReference type="InterPro" id="IPR000305">
    <property type="entry name" value="GIY-YIG_endonuc"/>
</dbReference>
<comment type="similarity">
    <text evidence="2">To endonucleases of group I introns of fungi and phage.</text>
</comment>
<dbReference type="SMART" id="SM00496">
    <property type="entry name" value="IENR2"/>
    <property type="match status" value="3"/>
</dbReference>
<accession>A0A385DT83</accession>
<feature type="domain" description="Nuclease associated modular" evidence="8">
    <location>
        <begin position="107"/>
        <end position="123"/>
    </location>
</feature>
<evidence type="ECO:0000256" key="4">
    <source>
        <dbReference type="ARBA" id="ARBA00022759"/>
    </source>
</evidence>
<feature type="domain" description="Nuclease associated modular" evidence="8">
    <location>
        <begin position="124"/>
        <end position="140"/>
    </location>
</feature>
<dbReference type="SUPFAM" id="SSF82771">
    <property type="entry name" value="GIY-YIG endonuclease"/>
    <property type="match status" value="1"/>
</dbReference>
<organismHost>
    <name type="scientific">Bacteroides intestinalis</name>
    <dbReference type="NCBI Taxonomy" id="329854"/>
</organismHost>
<dbReference type="InterPro" id="IPR006350">
    <property type="entry name" value="Intron_endoG1"/>
</dbReference>
<keyword evidence="4 9" id="KW-0255">Endonuclease</keyword>
<dbReference type="EMBL" id="MH675552">
    <property type="protein sequence ID" value="AXQ62680.1"/>
    <property type="molecule type" value="Genomic_DNA"/>
</dbReference>
<keyword evidence="10" id="KW-1185">Reference proteome</keyword>
<dbReference type="Proteomes" id="UP000262320">
    <property type="component" value="Segment"/>
</dbReference>
<dbReference type="Pfam" id="PF01541">
    <property type="entry name" value="GIY-YIG"/>
    <property type="match status" value="1"/>
</dbReference>
<organism evidence="9 10">
    <name type="scientific">Bacteroides phage crAss001</name>
    <name type="common">Bacteroides phage PhiCrAss001</name>
    <dbReference type="NCBI Taxonomy" id="2301731"/>
    <lineage>
        <taxon>Viruses</taxon>
        <taxon>Duplodnaviria</taxon>
        <taxon>Heunggongvirae</taxon>
        <taxon>Uroviricota</taxon>
        <taxon>Caudoviricetes</taxon>
        <taxon>Crassvirales</taxon>
        <taxon>Steigviridae</taxon>
        <taxon>Asinivirinae</taxon>
        <taxon>Kehishuvirus</taxon>
        <taxon>Kehishuvirus primarius</taxon>
    </lineage>
</organism>
<dbReference type="SUPFAM" id="SSF64496">
    <property type="entry name" value="DNA-binding domain of intron-encoded endonucleases"/>
    <property type="match status" value="1"/>
</dbReference>
<keyword evidence="5" id="KW-0378">Hydrolase</keyword>
<evidence type="ECO:0000256" key="6">
    <source>
        <dbReference type="ARBA" id="ARBA00022842"/>
    </source>
</evidence>
<evidence type="ECO:0000256" key="3">
    <source>
        <dbReference type="ARBA" id="ARBA00022722"/>
    </source>
</evidence>
<evidence type="ECO:0000313" key="10">
    <source>
        <dbReference type="Proteomes" id="UP000262320"/>
    </source>
</evidence>
<dbReference type="CDD" id="cd10443">
    <property type="entry name" value="GIY-YIG_HE_Tlr8p_PBC-V_like"/>
    <property type="match status" value="1"/>
</dbReference>
<evidence type="ECO:0000259" key="7">
    <source>
        <dbReference type="SMART" id="SM00465"/>
    </source>
</evidence>
<dbReference type="Pfam" id="PF07460">
    <property type="entry name" value="NUMOD3"/>
    <property type="match status" value="1"/>
</dbReference>
<reference evidence="9 10" key="1">
    <citation type="submission" date="2018-07" db="EMBL/GenBank/DDBJ databases">
        <title>PhiCrAss001, a member of the most abundant bacteriophage family in the human gut, infects Bacteroides.</title>
        <authorList>
            <person name="Shkoporov A.N."/>
            <person name="Khokhlova E.V."/>
            <person name="Fitzgerald C.B."/>
            <person name="Stockdale S.R."/>
            <person name="Draper L.A."/>
            <person name="Ross R.P."/>
            <person name="Hill C."/>
        </authorList>
    </citation>
    <scope>NUCLEOTIDE SEQUENCE [LARGE SCALE GENOMIC DNA]</scope>
    <source>
        <strain evidence="10">crAss001</strain>
    </source>
</reference>
<evidence type="ECO:0000256" key="2">
    <source>
        <dbReference type="ARBA" id="ARBA00010045"/>
    </source>
</evidence>
<protein>
    <submittedName>
        <fullName evidence="9">Endonuclease</fullName>
    </submittedName>
</protein>
<dbReference type="GO" id="GO:0004519">
    <property type="term" value="F:endonuclease activity"/>
    <property type="evidence" value="ECO:0007669"/>
    <property type="project" value="UniProtKB-KW"/>
</dbReference>
<comment type="cofactor">
    <cofactor evidence="1">
        <name>Mg(2+)</name>
        <dbReference type="ChEBI" id="CHEBI:18420"/>
    </cofactor>
</comment>
<feature type="domain" description="GIY-YIG" evidence="7">
    <location>
        <begin position="5"/>
        <end position="103"/>
    </location>
</feature>
<evidence type="ECO:0000256" key="5">
    <source>
        <dbReference type="ARBA" id="ARBA00022801"/>
    </source>
</evidence>
<dbReference type="Gene3D" id="3.40.1440.10">
    <property type="entry name" value="GIY-YIG endonuclease"/>
    <property type="match status" value="1"/>
</dbReference>
<dbReference type="InterPro" id="IPR054307">
    <property type="entry name" value="I-HmuI_NUMOD-like"/>
</dbReference>
<dbReference type="NCBIfam" id="TIGR01453">
    <property type="entry name" value="grpIintron_endo"/>
    <property type="match status" value="1"/>
</dbReference>
<dbReference type="GO" id="GO:0003677">
    <property type="term" value="F:DNA binding"/>
    <property type="evidence" value="ECO:0007669"/>
    <property type="project" value="InterPro"/>
</dbReference>
<sequence>MLKRFNGIIYMYKSPSGKYYIGQTIRPKFRKNEHVSRAFNGSELPFHRAIRKYGMDSFEYSILCKITCSNTETLSEILNNLEQYYITKYNSKVPTGYNVTEGGEGNLGIVLSEETKYKMSLSKVGHKCSTNTKKKMSEWQVGKKLSEDTKNKIRDSHVGKICNKRPCCQYTLDGEFISEYSSIKEAAEMNNINKVSISLVLSGKHKTAGGYTWKYKEDNNNDAL</sequence>
<keyword evidence="3" id="KW-0540">Nuclease</keyword>
<dbReference type="InterPro" id="IPR003611">
    <property type="entry name" value="NUMOD3"/>
</dbReference>
<feature type="domain" description="Nuclease associated modular" evidence="8">
    <location>
        <begin position="141"/>
        <end position="157"/>
    </location>
</feature>
<evidence type="ECO:0000313" key="9">
    <source>
        <dbReference type="EMBL" id="AXQ62680.1"/>
    </source>
</evidence>
<dbReference type="Pfam" id="PF22083">
    <property type="entry name" value="I-HmuI_NUMOD-like"/>
    <property type="match status" value="1"/>
</dbReference>
<dbReference type="InterPro" id="IPR003647">
    <property type="entry name" value="Intron_nuc_1_rpt"/>
</dbReference>
<name>A0A385DT83_BPCA1</name>
<dbReference type="GO" id="GO:0016787">
    <property type="term" value="F:hydrolase activity"/>
    <property type="evidence" value="ECO:0007669"/>
    <property type="project" value="UniProtKB-KW"/>
</dbReference>
<evidence type="ECO:0000259" key="8">
    <source>
        <dbReference type="SMART" id="SM00496"/>
    </source>
</evidence>
<dbReference type="Gene3D" id="1.10.10.10">
    <property type="entry name" value="Winged helix-like DNA-binding domain superfamily/Winged helix DNA-binding domain"/>
    <property type="match status" value="1"/>
</dbReference>
<proteinExistence type="predicted"/>
<dbReference type="InterPro" id="IPR036388">
    <property type="entry name" value="WH-like_DNA-bd_sf"/>
</dbReference>
<dbReference type="SMART" id="SM00497">
    <property type="entry name" value="IENR1"/>
    <property type="match status" value="1"/>
</dbReference>
<dbReference type="SMART" id="SM00465">
    <property type="entry name" value="GIYc"/>
    <property type="match status" value="1"/>
</dbReference>
<gene>
    <name evidence="9" type="ORF">crAss001_37</name>
</gene>
<dbReference type="InterPro" id="IPR035901">
    <property type="entry name" value="GIY-YIG_endonuc_sf"/>
</dbReference>